<name>A0A645E629_9ZZZZ</name>
<reference evidence="1" key="1">
    <citation type="submission" date="2019-08" db="EMBL/GenBank/DDBJ databases">
        <authorList>
            <person name="Kucharzyk K."/>
            <person name="Murdoch R.W."/>
            <person name="Higgins S."/>
            <person name="Loffler F."/>
        </authorList>
    </citation>
    <scope>NUCLEOTIDE SEQUENCE</scope>
</reference>
<protein>
    <submittedName>
        <fullName evidence="1">Uncharacterized protein</fullName>
    </submittedName>
</protein>
<organism evidence="1">
    <name type="scientific">bioreactor metagenome</name>
    <dbReference type="NCBI Taxonomy" id="1076179"/>
    <lineage>
        <taxon>unclassified sequences</taxon>
        <taxon>metagenomes</taxon>
        <taxon>ecological metagenomes</taxon>
    </lineage>
</organism>
<accession>A0A645E629</accession>
<gene>
    <name evidence="1" type="ORF">SDC9_144167</name>
</gene>
<dbReference type="AlphaFoldDB" id="A0A645E629"/>
<dbReference type="EMBL" id="VSSQ01043322">
    <property type="protein sequence ID" value="MPM96996.1"/>
    <property type="molecule type" value="Genomic_DNA"/>
</dbReference>
<evidence type="ECO:0000313" key="1">
    <source>
        <dbReference type="EMBL" id="MPM96996.1"/>
    </source>
</evidence>
<comment type="caution">
    <text evidence="1">The sequence shown here is derived from an EMBL/GenBank/DDBJ whole genome shotgun (WGS) entry which is preliminary data.</text>
</comment>
<proteinExistence type="predicted"/>
<sequence length="169" mass="17698">MSPQGNPDCLAAPPVHAALGIHASGARGKLGMKGRENLFGVLRLQQGGQPVPRQRQLLRSIAGDGIQHVAGVQHFQPLGIAAAQHRAGNGVEQLAPVLLRNAQGRDIHAHGHNGRLSVFCCDAAANVVHPDVLAGFLPHPVLHRVFAAFGNLPGDPACHLGPLLRMDAV</sequence>